<reference evidence="1" key="1">
    <citation type="submission" date="2022-11" db="EMBL/GenBank/DDBJ databases">
        <title>Chromosome-level genome of Pogonophryne albipinna.</title>
        <authorList>
            <person name="Jo E."/>
        </authorList>
    </citation>
    <scope>NUCLEOTIDE SEQUENCE</scope>
    <source>
        <strain evidence="1">SGF0006</strain>
        <tissue evidence="1">Muscle</tissue>
    </source>
</reference>
<evidence type="ECO:0000313" key="1">
    <source>
        <dbReference type="EMBL" id="KAJ4934891.1"/>
    </source>
</evidence>
<gene>
    <name evidence="1" type="ORF">JOQ06_007672</name>
</gene>
<dbReference type="EMBL" id="JAPTMU010000012">
    <property type="protein sequence ID" value="KAJ4934891.1"/>
    <property type="molecule type" value="Genomic_DNA"/>
</dbReference>
<dbReference type="AlphaFoldDB" id="A0AAD6AZC1"/>
<dbReference type="Proteomes" id="UP001219934">
    <property type="component" value="Unassembled WGS sequence"/>
</dbReference>
<accession>A0AAD6AZC1</accession>
<evidence type="ECO:0000313" key="2">
    <source>
        <dbReference type="Proteomes" id="UP001219934"/>
    </source>
</evidence>
<proteinExistence type="predicted"/>
<organism evidence="1 2">
    <name type="scientific">Pogonophryne albipinna</name>
    <dbReference type="NCBI Taxonomy" id="1090488"/>
    <lineage>
        <taxon>Eukaryota</taxon>
        <taxon>Metazoa</taxon>
        <taxon>Chordata</taxon>
        <taxon>Craniata</taxon>
        <taxon>Vertebrata</taxon>
        <taxon>Euteleostomi</taxon>
        <taxon>Actinopterygii</taxon>
        <taxon>Neopterygii</taxon>
        <taxon>Teleostei</taxon>
        <taxon>Neoteleostei</taxon>
        <taxon>Acanthomorphata</taxon>
        <taxon>Eupercaria</taxon>
        <taxon>Perciformes</taxon>
        <taxon>Notothenioidei</taxon>
        <taxon>Pogonophryne</taxon>
    </lineage>
</organism>
<protein>
    <submittedName>
        <fullName evidence="1">Uncharacterized protein</fullName>
    </submittedName>
</protein>
<keyword evidence="2" id="KW-1185">Reference proteome</keyword>
<name>A0AAD6AZC1_9TELE</name>
<sequence length="77" mass="8924">MEMLSLSNIYRHFKSKRDALLRPQLLKMLPFTLNKLTISLQPSLEKFESQLLQLINADCHNTVRPSQHILSLDSNCT</sequence>
<comment type="caution">
    <text evidence="1">The sequence shown here is derived from an EMBL/GenBank/DDBJ whole genome shotgun (WGS) entry which is preliminary data.</text>
</comment>